<dbReference type="Gene3D" id="3.60.15.10">
    <property type="entry name" value="Ribonuclease Z/Hydroxyacylglutathione hydrolase-like"/>
    <property type="match status" value="1"/>
</dbReference>
<dbReference type="PANTHER" id="PTHR43546:SF3">
    <property type="entry name" value="UPF0173 METAL-DEPENDENT HYDROLASE MJ1163"/>
    <property type="match status" value="1"/>
</dbReference>
<dbReference type="SMART" id="SM00849">
    <property type="entry name" value="Lactamase_B"/>
    <property type="match status" value="1"/>
</dbReference>
<accession>A0ABV1DAB1</accession>
<dbReference type="Proteomes" id="UP001454086">
    <property type="component" value="Unassembled WGS sequence"/>
</dbReference>
<evidence type="ECO:0000313" key="2">
    <source>
        <dbReference type="EMBL" id="MEQ2427312.1"/>
    </source>
</evidence>
<organism evidence="2 3">
    <name type="scientific">Enterocloster hominis</name>
    <name type="common">ex Hitch et al. 2024</name>
    <dbReference type="NCBI Taxonomy" id="1917870"/>
    <lineage>
        <taxon>Bacteria</taxon>
        <taxon>Bacillati</taxon>
        <taxon>Bacillota</taxon>
        <taxon>Clostridia</taxon>
        <taxon>Lachnospirales</taxon>
        <taxon>Lachnospiraceae</taxon>
        <taxon>Enterocloster</taxon>
    </lineage>
</organism>
<dbReference type="InterPro" id="IPR050114">
    <property type="entry name" value="UPF0173_UPF0282_UlaG_hydrolase"/>
</dbReference>
<dbReference type="PANTHER" id="PTHR43546">
    <property type="entry name" value="UPF0173 METAL-DEPENDENT HYDROLASE MJ1163-RELATED"/>
    <property type="match status" value="1"/>
</dbReference>
<comment type="caution">
    <text evidence="2">The sequence shown here is derived from an EMBL/GenBank/DDBJ whole genome shotgun (WGS) entry which is preliminary data.</text>
</comment>
<reference evidence="2 3" key="1">
    <citation type="submission" date="2024-03" db="EMBL/GenBank/DDBJ databases">
        <title>Human intestinal bacterial collection.</title>
        <authorList>
            <person name="Pauvert C."/>
            <person name="Hitch T.C.A."/>
            <person name="Clavel T."/>
        </authorList>
    </citation>
    <scope>NUCLEOTIDE SEQUENCE [LARGE SCALE GENOMIC DNA]</scope>
    <source>
        <strain evidence="2 3">CLA-SR-H021</strain>
    </source>
</reference>
<dbReference type="Pfam" id="PF00753">
    <property type="entry name" value="Lactamase_B"/>
    <property type="match status" value="1"/>
</dbReference>
<dbReference type="RefSeq" id="WP_227807707.1">
    <property type="nucleotide sequence ID" value="NZ_JAJFDX010000001.1"/>
</dbReference>
<dbReference type="InterPro" id="IPR001279">
    <property type="entry name" value="Metallo-B-lactamas"/>
</dbReference>
<feature type="domain" description="Metallo-beta-lactamase" evidence="1">
    <location>
        <begin position="26"/>
        <end position="189"/>
    </location>
</feature>
<dbReference type="InterPro" id="IPR036866">
    <property type="entry name" value="RibonucZ/Hydroxyglut_hydro"/>
</dbReference>
<evidence type="ECO:0000313" key="3">
    <source>
        <dbReference type="Proteomes" id="UP001454086"/>
    </source>
</evidence>
<dbReference type="SUPFAM" id="SSF56281">
    <property type="entry name" value="Metallo-hydrolase/oxidoreductase"/>
    <property type="match status" value="1"/>
</dbReference>
<dbReference type="EMBL" id="JBBMFM010000098">
    <property type="protein sequence ID" value="MEQ2427312.1"/>
    <property type="molecule type" value="Genomic_DNA"/>
</dbReference>
<keyword evidence="3" id="KW-1185">Reference proteome</keyword>
<sequence>MSRQGNEGEAGTVPKLNNGGKIRWINTAGFEIVMSNGKHILLDPFLSGEVDGVVCHPMDIEAIERCDYLFLSHIHIDHAADVARIQKKFPEVILFVGDLSADPLCQWQDINCARIFRVRSSEVYEMDDLKVEVFAGRHTESPRGYYRAGRKFRNPDGSLSLSDWYGNLELNNYRLTLCDGTRIMVWAGMTSPDQKNRLRGIRSDISLMHVSPKQDFREFAELVEAMGTKIVVPHHYDFTEGFFRMVPEAMKDMSEENQKVFIEDGVFRMDKYLRALGNAVREQSPSTELMMLEHHRWYDFGFALS</sequence>
<proteinExistence type="predicted"/>
<name>A0ABV1DAB1_9FIRM</name>
<gene>
    <name evidence="2" type="ORF">WMQ36_20310</name>
</gene>
<evidence type="ECO:0000259" key="1">
    <source>
        <dbReference type="SMART" id="SM00849"/>
    </source>
</evidence>
<protein>
    <submittedName>
        <fullName evidence="2">MBL fold metallo-hydrolase</fullName>
    </submittedName>
</protein>